<proteinExistence type="predicted"/>
<evidence type="ECO:0000256" key="1">
    <source>
        <dbReference type="SAM" id="MobiDB-lite"/>
    </source>
</evidence>
<protein>
    <submittedName>
        <fullName evidence="2">13051_t:CDS:1</fullName>
    </submittedName>
</protein>
<keyword evidence="3" id="KW-1185">Reference proteome</keyword>
<evidence type="ECO:0000313" key="2">
    <source>
        <dbReference type="EMBL" id="CAG8529378.1"/>
    </source>
</evidence>
<dbReference type="EMBL" id="CAJVPQ010001050">
    <property type="protein sequence ID" value="CAG8529378.1"/>
    <property type="molecule type" value="Genomic_DNA"/>
</dbReference>
<dbReference type="Proteomes" id="UP000789570">
    <property type="component" value="Unassembled WGS sequence"/>
</dbReference>
<feature type="compositionally biased region" description="Acidic residues" evidence="1">
    <location>
        <begin position="49"/>
        <end position="58"/>
    </location>
</feature>
<gene>
    <name evidence="2" type="ORF">FCALED_LOCUS5100</name>
</gene>
<reference evidence="2" key="1">
    <citation type="submission" date="2021-06" db="EMBL/GenBank/DDBJ databases">
        <authorList>
            <person name="Kallberg Y."/>
            <person name="Tangrot J."/>
            <person name="Rosling A."/>
        </authorList>
    </citation>
    <scope>NUCLEOTIDE SEQUENCE</scope>
    <source>
        <strain evidence="2">UK204</strain>
    </source>
</reference>
<feature type="region of interest" description="Disordered" evidence="1">
    <location>
        <begin position="49"/>
        <end position="74"/>
    </location>
</feature>
<name>A0A9N9FE94_9GLOM</name>
<dbReference type="AlphaFoldDB" id="A0A9N9FE94"/>
<comment type="caution">
    <text evidence="2">The sequence shown here is derived from an EMBL/GenBank/DDBJ whole genome shotgun (WGS) entry which is preliminary data.</text>
</comment>
<organism evidence="2 3">
    <name type="scientific">Funneliformis caledonium</name>
    <dbReference type="NCBI Taxonomy" id="1117310"/>
    <lineage>
        <taxon>Eukaryota</taxon>
        <taxon>Fungi</taxon>
        <taxon>Fungi incertae sedis</taxon>
        <taxon>Mucoromycota</taxon>
        <taxon>Glomeromycotina</taxon>
        <taxon>Glomeromycetes</taxon>
        <taxon>Glomerales</taxon>
        <taxon>Glomeraceae</taxon>
        <taxon>Funneliformis</taxon>
    </lineage>
</organism>
<sequence length="74" mass="8754">FSYDSSSNLSIFELYDSLSNSSDLLFEIYKKTQIENKIIDAIVHAKEDDENVDYQEENNDNKHKKEEKNKIKLH</sequence>
<feature type="non-terminal residue" evidence="2">
    <location>
        <position position="1"/>
    </location>
</feature>
<accession>A0A9N9FE94</accession>
<feature type="compositionally biased region" description="Basic and acidic residues" evidence="1">
    <location>
        <begin position="59"/>
        <end position="74"/>
    </location>
</feature>
<evidence type="ECO:0000313" key="3">
    <source>
        <dbReference type="Proteomes" id="UP000789570"/>
    </source>
</evidence>